<proteinExistence type="predicted"/>
<feature type="region of interest" description="Disordered" evidence="1">
    <location>
        <begin position="1"/>
        <end position="37"/>
    </location>
</feature>
<dbReference type="VEuPathDB" id="FungiDB:I302_05709"/>
<feature type="compositionally biased region" description="Polar residues" evidence="1">
    <location>
        <begin position="8"/>
        <end position="37"/>
    </location>
</feature>
<accession>A0A1B9FZQ7</accession>
<dbReference type="AlphaFoldDB" id="A0A1B9FZQ7"/>
<sequence>MLLEKKTTTLANPSSGDELSQSPVCSPQRSAALSKPGQDNWTTWFATLTDKGGRQEAIDALVKDTLRDAKTNASKEGEAGLIQVGEHASSERAFGIAFSQRQGFDFSGDSKSATVSIVEGGTRVSEPMHRMTGSAWNHLQLNISYDFKHTDPDFDGIVVTGLEDALRDIDEMDVWKERTHFHFLDPLQWLTNDGQIQRDNLKCSLQGVGLIKFQGEKEVSRPENVSAIIYGGTTLKSARPAVVDSEQISSGSQCSSPIGDFATNGFAL</sequence>
<organism evidence="2">
    <name type="scientific">Kwoniella bestiolae CBS 10118</name>
    <dbReference type="NCBI Taxonomy" id="1296100"/>
    <lineage>
        <taxon>Eukaryota</taxon>
        <taxon>Fungi</taxon>
        <taxon>Dikarya</taxon>
        <taxon>Basidiomycota</taxon>
        <taxon>Agaricomycotina</taxon>
        <taxon>Tremellomycetes</taxon>
        <taxon>Tremellales</taxon>
        <taxon>Cryptococcaceae</taxon>
        <taxon>Kwoniella</taxon>
    </lineage>
</organism>
<protein>
    <submittedName>
        <fullName evidence="2">Uncharacterized protein</fullName>
    </submittedName>
</protein>
<evidence type="ECO:0000256" key="1">
    <source>
        <dbReference type="SAM" id="MobiDB-lite"/>
    </source>
</evidence>
<gene>
    <name evidence="2" type="ORF">I302_05709</name>
</gene>
<dbReference type="EMBL" id="KI894022">
    <property type="protein sequence ID" value="OCF24250.1"/>
    <property type="molecule type" value="Genomic_DNA"/>
</dbReference>
<evidence type="ECO:0000313" key="2">
    <source>
        <dbReference type="EMBL" id="OCF24250.1"/>
    </source>
</evidence>
<name>A0A1B9FZQ7_9TREE</name>
<reference evidence="2" key="1">
    <citation type="submission" date="2013-07" db="EMBL/GenBank/DDBJ databases">
        <title>The Genome Sequence of Cryptococcus bestiolae CBS10118.</title>
        <authorList>
            <consortium name="The Broad Institute Genome Sequencing Platform"/>
            <person name="Cuomo C."/>
            <person name="Litvintseva A."/>
            <person name="Chen Y."/>
            <person name="Heitman J."/>
            <person name="Sun S."/>
            <person name="Springer D."/>
            <person name="Dromer F."/>
            <person name="Young S.K."/>
            <person name="Zeng Q."/>
            <person name="Gargeya S."/>
            <person name="Fitzgerald M."/>
            <person name="Abouelleil A."/>
            <person name="Alvarado L."/>
            <person name="Berlin A.M."/>
            <person name="Chapman S.B."/>
            <person name="Dewar J."/>
            <person name="Goldberg J."/>
            <person name="Griggs A."/>
            <person name="Gujja S."/>
            <person name="Hansen M."/>
            <person name="Howarth C."/>
            <person name="Imamovic A."/>
            <person name="Larimer J."/>
            <person name="McCowan C."/>
            <person name="Murphy C."/>
            <person name="Pearson M."/>
            <person name="Priest M."/>
            <person name="Roberts A."/>
            <person name="Saif S."/>
            <person name="Shea T."/>
            <person name="Sykes S."/>
            <person name="Wortman J."/>
            <person name="Nusbaum C."/>
            <person name="Birren B."/>
        </authorList>
    </citation>
    <scope>NUCLEOTIDE SEQUENCE [LARGE SCALE GENOMIC DNA]</scope>
    <source>
        <strain evidence="2">CBS 10118</strain>
    </source>
</reference>
<reference evidence="2" key="2">
    <citation type="submission" date="2014-01" db="EMBL/GenBank/DDBJ databases">
        <title>Evolution of pathogenesis and genome organization in the Tremellales.</title>
        <authorList>
            <person name="Cuomo C."/>
            <person name="Litvintseva A."/>
            <person name="Heitman J."/>
            <person name="Chen Y."/>
            <person name="Sun S."/>
            <person name="Springer D."/>
            <person name="Dromer F."/>
            <person name="Young S."/>
            <person name="Zeng Q."/>
            <person name="Chapman S."/>
            <person name="Gujja S."/>
            <person name="Saif S."/>
            <person name="Birren B."/>
        </authorList>
    </citation>
    <scope>NUCLEOTIDE SEQUENCE</scope>
    <source>
        <strain evidence="2">CBS 10118</strain>
    </source>
</reference>